<reference evidence="1 2" key="1">
    <citation type="submission" date="2020-03" db="EMBL/GenBank/DDBJ databases">
        <title>Draft Genome Sequence of Cudoniella acicularis.</title>
        <authorList>
            <person name="Buettner E."/>
            <person name="Kellner H."/>
        </authorList>
    </citation>
    <scope>NUCLEOTIDE SEQUENCE [LARGE SCALE GENOMIC DNA]</scope>
    <source>
        <strain evidence="1 2">DSM 108380</strain>
    </source>
</reference>
<dbReference type="SUPFAM" id="SSF51726">
    <property type="entry name" value="UROD/MetE-like"/>
    <property type="match status" value="1"/>
</dbReference>
<sequence>MPDPIGVHLVGSVPFASAHEVFTKAVELLPGRLATLSDGETGQRSTFVLWQETVFPDEVRRFPSKHTAASPPSFECRLEHIGSLGYFEAAISSYQVFRKLRDTGVIPENIRFQICLPTPLNPVCLLVDEKWQNKVLPLYEARLIEDIERIQENIAESDLAFQFDMPCEFGFLEAERGRPASSGFFQPFFGPGTKEFILESVIRLSKSIRPRAHLGFHLCYGDGGHRHFIEPESMHLLVEISNALVRQVEPFHPISWFHMPCPKNRSDFAYYEPLRRLAIGETKLFLGLVHPHDENGTRERIKVAQLAYGKSFGISTECGMGRTPVGDIRSIFTISKAVSSLYTIP</sequence>
<protein>
    <submittedName>
        <fullName evidence="1">Uncharacterized protein</fullName>
    </submittedName>
</protein>
<name>A0A8H4W2G8_9HELO</name>
<evidence type="ECO:0000313" key="1">
    <source>
        <dbReference type="EMBL" id="KAF4628589.1"/>
    </source>
</evidence>
<dbReference type="InterPro" id="IPR038071">
    <property type="entry name" value="UROD/MetE-like_sf"/>
</dbReference>
<keyword evidence="2" id="KW-1185">Reference proteome</keyword>
<dbReference type="EMBL" id="JAAMPI010000789">
    <property type="protein sequence ID" value="KAF4628589.1"/>
    <property type="molecule type" value="Genomic_DNA"/>
</dbReference>
<accession>A0A8H4W2G8</accession>
<gene>
    <name evidence="1" type="ORF">G7Y89_g9562</name>
</gene>
<organism evidence="1 2">
    <name type="scientific">Cudoniella acicularis</name>
    <dbReference type="NCBI Taxonomy" id="354080"/>
    <lineage>
        <taxon>Eukaryota</taxon>
        <taxon>Fungi</taxon>
        <taxon>Dikarya</taxon>
        <taxon>Ascomycota</taxon>
        <taxon>Pezizomycotina</taxon>
        <taxon>Leotiomycetes</taxon>
        <taxon>Helotiales</taxon>
        <taxon>Tricladiaceae</taxon>
        <taxon>Cudoniella</taxon>
    </lineage>
</organism>
<dbReference type="AlphaFoldDB" id="A0A8H4W2G8"/>
<evidence type="ECO:0000313" key="2">
    <source>
        <dbReference type="Proteomes" id="UP000566819"/>
    </source>
</evidence>
<comment type="caution">
    <text evidence="1">The sequence shown here is derived from an EMBL/GenBank/DDBJ whole genome shotgun (WGS) entry which is preliminary data.</text>
</comment>
<dbReference type="Gene3D" id="3.20.20.210">
    <property type="match status" value="1"/>
</dbReference>
<proteinExistence type="predicted"/>
<dbReference type="Proteomes" id="UP000566819">
    <property type="component" value="Unassembled WGS sequence"/>
</dbReference>
<dbReference type="OrthoDB" id="5422863at2759"/>